<keyword evidence="1" id="KW-0472">Membrane</keyword>
<evidence type="ECO:0000313" key="4">
    <source>
        <dbReference type="Proteomes" id="UP000220106"/>
    </source>
</evidence>
<reference evidence="2 5" key="2">
    <citation type="submission" date="2018-07" db="EMBL/GenBank/DDBJ databases">
        <title>The molecular basis for the intramolecular migration of carboxyl group in the catabolism of para-hydroxybenzoate via gentisate.</title>
        <authorList>
            <person name="Zhao H."/>
            <person name="Xu Y."/>
            <person name="Lin S."/>
            <person name="Spain J.C."/>
            <person name="Zhou N.-Y."/>
        </authorList>
    </citation>
    <scope>NUCLEOTIDE SEQUENCE [LARGE SCALE GENOMIC DNA]</scope>
    <source>
        <strain evidence="2 5">PHB-7a</strain>
    </source>
</reference>
<accession>A0AAX0S260</accession>
<evidence type="ECO:0000256" key="1">
    <source>
        <dbReference type="SAM" id="Phobius"/>
    </source>
</evidence>
<dbReference type="EMBL" id="CP030926">
    <property type="protein sequence ID" value="AXN38394.1"/>
    <property type="molecule type" value="Genomic_DNA"/>
</dbReference>
<reference evidence="3 4" key="1">
    <citation type="submission" date="2017-09" db="EMBL/GenBank/DDBJ databases">
        <title>Large-scale bioinformatics analysis of Bacillus genomes uncovers conserved roles of natural products in bacterial physiology.</title>
        <authorList>
            <consortium name="Agbiome Team Llc"/>
            <person name="Bleich R.M."/>
            <person name="Kirk G.J."/>
            <person name="Santa Maria K.C."/>
            <person name="Allen S.E."/>
            <person name="Farag S."/>
            <person name="Shank E.A."/>
            <person name="Bowers A."/>
        </authorList>
    </citation>
    <scope>NUCLEOTIDE SEQUENCE [LARGE SCALE GENOMIC DNA]</scope>
    <source>
        <strain evidence="3 4">AFS003229</strain>
    </source>
</reference>
<dbReference type="EMBL" id="NUEQ01000021">
    <property type="protein sequence ID" value="PEJ32955.1"/>
    <property type="molecule type" value="Genomic_DNA"/>
</dbReference>
<keyword evidence="5" id="KW-1185">Reference proteome</keyword>
<protein>
    <submittedName>
        <fullName evidence="3">Uncharacterized protein</fullName>
    </submittedName>
</protein>
<proteinExistence type="predicted"/>
<gene>
    <name evidence="3" type="ORF">CN689_12780</name>
    <name evidence="2" type="ORF">DTO10_08090</name>
</gene>
<keyword evidence="1" id="KW-0812">Transmembrane</keyword>
<dbReference type="KEGG" id="pbut:DTO10_08090"/>
<organism evidence="3 4">
    <name type="scientific">Peribacillus butanolivorans</name>
    <dbReference type="NCBI Taxonomy" id="421767"/>
    <lineage>
        <taxon>Bacteria</taxon>
        <taxon>Bacillati</taxon>
        <taxon>Bacillota</taxon>
        <taxon>Bacilli</taxon>
        <taxon>Bacillales</taxon>
        <taxon>Bacillaceae</taxon>
        <taxon>Peribacillus</taxon>
    </lineage>
</organism>
<evidence type="ECO:0000313" key="5">
    <source>
        <dbReference type="Proteomes" id="UP000260457"/>
    </source>
</evidence>
<feature type="transmembrane region" description="Helical" evidence="1">
    <location>
        <begin position="63"/>
        <end position="85"/>
    </location>
</feature>
<feature type="transmembrane region" description="Helical" evidence="1">
    <location>
        <begin position="29"/>
        <end position="51"/>
    </location>
</feature>
<sequence>MFSLVLSIIGALLIILLFRDVGESRSQIVWAYVSFILGPILLITSIIFGILGFKSKEKGRLKYAGIITTILVIIGLAIVIALFTIGF</sequence>
<evidence type="ECO:0000313" key="2">
    <source>
        <dbReference type="EMBL" id="AXN38394.1"/>
    </source>
</evidence>
<evidence type="ECO:0000313" key="3">
    <source>
        <dbReference type="EMBL" id="PEJ32955.1"/>
    </source>
</evidence>
<dbReference type="Proteomes" id="UP000260457">
    <property type="component" value="Chromosome"/>
</dbReference>
<keyword evidence="1" id="KW-1133">Transmembrane helix</keyword>
<dbReference type="AlphaFoldDB" id="A0AAX0S260"/>
<name>A0AAX0S260_9BACI</name>
<dbReference type="Proteomes" id="UP000220106">
    <property type="component" value="Unassembled WGS sequence"/>
</dbReference>